<dbReference type="AlphaFoldDB" id="A0A8J2SUJ7"/>
<keyword evidence="3" id="KW-1185">Reference proteome</keyword>
<keyword evidence="1" id="KW-0472">Membrane</keyword>
<feature type="non-terminal residue" evidence="2">
    <location>
        <position position="1"/>
    </location>
</feature>
<comment type="caution">
    <text evidence="2">The sequence shown here is derived from an EMBL/GenBank/DDBJ whole genome shotgun (WGS) entry which is preliminary data.</text>
</comment>
<name>A0A8J2SUJ7_9STRA</name>
<evidence type="ECO:0000313" key="2">
    <source>
        <dbReference type="EMBL" id="CAH0374022.1"/>
    </source>
</evidence>
<evidence type="ECO:0000256" key="1">
    <source>
        <dbReference type="SAM" id="Phobius"/>
    </source>
</evidence>
<feature type="transmembrane region" description="Helical" evidence="1">
    <location>
        <begin position="229"/>
        <end position="248"/>
    </location>
</feature>
<evidence type="ECO:0000313" key="3">
    <source>
        <dbReference type="Proteomes" id="UP000789595"/>
    </source>
</evidence>
<protein>
    <submittedName>
        <fullName evidence="2">Uncharacterized protein</fullName>
    </submittedName>
</protein>
<keyword evidence="1" id="KW-1133">Transmembrane helix</keyword>
<proteinExistence type="predicted"/>
<organism evidence="2 3">
    <name type="scientific">Pelagomonas calceolata</name>
    <dbReference type="NCBI Taxonomy" id="35677"/>
    <lineage>
        <taxon>Eukaryota</taxon>
        <taxon>Sar</taxon>
        <taxon>Stramenopiles</taxon>
        <taxon>Ochrophyta</taxon>
        <taxon>Pelagophyceae</taxon>
        <taxon>Pelagomonadales</taxon>
        <taxon>Pelagomonadaceae</taxon>
        <taxon>Pelagomonas</taxon>
    </lineage>
</organism>
<keyword evidence="1" id="KW-0812">Transmembrane</keyword>
<accession>A0A8J2SUJ7</accession>
<sequence>LARHCRRGVLARAQRGVLARRRVLARHRRCVLGRVRRRVLTPVRRHVLVRHGLELARPALPLSAPSLFFAAAGRLPRGRQPPRALASRFASKGASGLLLGLASRDRAQAQLCALLGPQRALLAERPPPPLRDLGVVLGLGLGLLLSRRLALGCLSLALSQAFLALRRLGGPVVRRRTGFGLRARCKHSRLSFGLGGLGVDLGGDEGNVSPVLTAENTNAKTRKSRIERVGIVTGAVLVTLFFLCHFLSSRH</sequence>
<reference evidence="2" key="1">
    <citation type="submission" date="2021-11" db="EMBL/GenBank/DDBJ databases">
        <authorList>
            <consortium name="Genoscope - CEA"/>
            <person name="William W."/>
        </authorList>
    </citation>
    <scope>NUCLEOTIDE SEQUENCE</scope>
</reference>
<dbReference type="Proteomes" id="UP000789595">
    <property type="component" value="Unassembled WGS sequence"/>
</dbReference>
<dbReference type="EMBL" id="CAKKNE010000004">
    <property type="protein sequence ID" value="CAH0374022.1"/>
    <property type="molecule type" value="Genomic_DNA"/>
</dbReference>
<gene>
    <name evidence="2" type="ORF">PECAL_4P12770</name>
</gene>